<sequence>MMKKTLTLLIAVTVLVLSATPAFADDGGQGKVELETKTTAAIMERRTKGTVELKTRKTAAIVEGDTAWVAISWKAEKTDATNFEIVATTDVAGVTISYPDNTNPFSSLMANDTLTANEIDFTSLLISVPYGISKVKLKVVATWTQDGKNKSKNYKVEVPIAKFKGDDVAQATTDVGTVSGAAPDWIEVSWTGIAPILNDVQMTVSGPTGIVITYPQDRAFTSLMYDNILVGGETDYAAAYVDASALSPGNYTLDVTLTYSKGGAITSVTGQVTIQITG</sequence>
<organism evidence="1">
    <name type="scientific">hydrothermal vent metagenome</name>
    <dbReference type="NCBI Taxonomy" id="652676"/>
    <lineage>
        <taxon>unclassified sequences</taxon>
        <taxon>metagenomes</taxon>
        <taxon>ecological metagenomes</taxon>
    </lineage>
</organism>
<proteinExistence type="predicted"/>
<dbReference type="EMBL" id="UOEI01000507">
    <property type="protein sequence ID" value="VAW07128.1"/>
    <property type="molecule type" value="Genomic_DNA"/>
</dbReference>
<gene>
    <name evidence="1" type="ORF">MNBD_ACTINO01-901</name>
</gene>
<protein>
    <submittedName>
        <fullName evidence="1">Uncharacterized protein</fullName>
    </submittedName>
</protein>
<accession>A0A3B0SNS4</accession>
<evidence type="ECO:0000313" key="1">
    <source>
        <dbReference type="EMBL" id="VAW07128.1"/>
    </source>
</evidence>
<name>A0A3B0SNS4_9ZZZZ</name>
<dbReference type="AlphaFoldDB" id="A0A3B0SNS4"/>
<reference evidence="1" key="1">
    <citation type="submission" date="2018-06" db="EMBL/GenBank/DDBJ databases">
        <authorList>
            <person name="Zhirakovskaya E."/>
        </authorList>
    </citation>
    <scope>NUCLEOTIDE SEQUENCE</scope>
</reference>